<dbReference type="PROSITE" id="PS00375">
    <property type="entry name" value="UDPGT"/>
    <property type="match status" value="1"/>
</dbReference>
<dbReference type="InterPro" id="IPR035595">
    <property type="entry name" value="UDP_glycos_trans_CS"/>
</dbReference>
<dbReference type="GO" id="GO:0016740">
    <property type="term" value="F:transferase activity"/>
    <property type="evidence" value="ECO:0007669"/>
    <property type="project" value="UniProtKB-KW"/>
</dbReference>
<dbReference type="RefSeq" id="WP_206870953.1">
    <property type="nucleotide sequence ID" value="NZ_BMBA01000003.1"/>
</dbReference>
<dbReference type="Proteomes" id="UP000663802">
    <property type="component" value="Unassembled WGS sequence"/>
</dbReference>
<sequence>MKIVVMTYPNYSHNTSIATLLNELVNQGNEVFCFGKSTFKSIYSYIDMEFIEYPSNIGSRFGNITEAYINDKDKPSNDNLIENLIYKGIFNTDFALKVCTDYRDSIIDIVKAINPDLILRDSCALFGKMIGEKLGIDVIGYITNLAISKEYIFNDLQKNLSDAFCLDLSSYDDDTLKHLYLSLENGIKQLCDKYDISSIPTFFTLDPHENFNIIFSSKLLQPKIENNNNLIYKVVSPSLFSTKNKNIKPDSHTNCKKKLIYVSTGSIFSADIKFYNTIISSFKDSDYDVIISFPLADNKAISFTLPDNVKVEKFVDQKKILSEASLFITHGGYNSIYESIYYEVPMMVYPLTNDQHLNATIIDNLNIGVDLRKHKFNSSNVKHLADYMINHKEILSRIASIKEDFTDSISQKEIVQYITNRNYKTR</sequence>
<accession>A0ABQ1ECZ5</accession>
<evidence type="ECO:0000256" key="3">
    <source>
        <dbReference type="RuleBase" id="RU003718"/>
    </source>
</evidence>
<comment type="caution">
    <text evidence="4">The sequence shown here is derived from an EMBL/GenBank/DDBJ whole genome shotgun (WGS) entry which is preliminary data.</text>
</comment>
<gene>
    <name evidence="4" type="ORF">CSC2_32040</name>
</gene>
<comment type="similarity">
    <text evidence="3">Belongs to the UDP-glycosyltransferase family.</text>
</comment>
<keyword evidence="2 3" id="KW-0808">Transferase</keyword>
<name>A0ABQ1ECZ5_9CLOT</name>
<proteinExistence type="inferred from homology"/>
<keyword evidence="1 3" id="KW-0328">Glycosyltransferase</keyword>
<evidence type="ECO:0000256" key="2">
    <source>
        <dbReference type="ARBA" id="ARBA00022679"/>
    </source>
</evidence>
<protein>
    <submittedName>
        <fullName evidence="4">Glycosyl transferase</fullName>
    </submittedName>
</protein>
<evidence type="ECO:0000313" key="4">
    <source>
        <dbReference type="EMBL" id="GFZ32678.1"/>
    </source>
</evidence>
<dbReference type="CDD" id="cd03784">
    <property type="entry name" value="GT1_Gtf-like"/>
    <property type="match status" value="1"/>
</dbReference>
<dbReference type="Pfam" id="PF00201">
    <property type="entry name" value="UDPGT"/>
    <property type="match status" value="1"/>
</dbReference>
<reference evidence="4 5" key="1">
    <citation type="journal article" date="2021" name="Int. J. Syst. Evol. Microbiol.">
        <title>Clostridium zeae sp. nov., isolated from corn silage.</title>
        <authorList>
            <person name="Kobayashi H."/>
            <person name="Tanizawa Y."/>
            <person name="Yagura M."/>
            <person name="Sakamoto M."/>
            <person name="Ohkuma M."/>
            <person name="Tohno M."/>
        </authorList>
    </citation>
    <scope>NUCLEOTIDE SEQUENCE [LARGE SCALE GENOMIC DNA]</scope>
    <source>
        <strain evidence="4 5">CSC2</strain>
    </source>
</reference>
<dbReference type="PANTHER" id="PTHR48043:SF145">
    <property type="entry name" value="FI06409P-RELATED"/>
    <property type="match status" value="1"/>
</dbReference>
<dbReference type="InterPro" id="IPR002213">
    <property type="entry name" value="UDP_glucos_trans"/>
</dbReference>
<dbReference type="SUPFAM" id="SSF53756">
    <property type="entry name" value="UDP-Glycosyltransferase/glycogen phosphorylase"/>
    <property type="match status" value="1"/>
</dbReference>
<dbReference type="PANTHER" id="PTHR48043">
    <property type="entry name" value="EG:EG0003.4 PROTEIN-RELATED"/>
    <property type="match status" value="1"/>
</dbReference>
<evidence type="ECO:0000256" key="1">
    <source>
        <dbReference type="ARBA" id="ARBA00022676"/>
    </source>
</evidence>
<dbReference type="Gene3D" id="3.40.50.2000">
    <property type="entry name" value="Glycogen Phosphorylase B"/>
    <property type="match status" value="2"/>
</dbReference>
<dbReference type="InterPro" id="IPR050271">
    <property type="entry name" value="UDP-glycosyltransferase"/>
</dbReference>
<organism evidence="4 5">
    <name type="scientific">Clostridium zeae</name>
    <dbReference type="NCBI Taxonomy" id="2759022"/>
    <lineage>
        <taxon>Bacteria</taxon>
        <taxon>Bacillati</taxon>
        <taxon>Bacillota</taxon>
        <taxon>Clostridia</taxon>
        <taxon>Eubacteriales</taxon>
        <taxon>Clostridiaceae</taxon>
        <taxon>Clostridium</taxon>
    </lineage>
</organism>
<dbReference type="EMBL" id="BMBA01000003">
    <property type="protein sequence ID" value="GFZ32678.1"/>
    <property type="molecule type" value="Genomic_DNA"/>
</dbReference>
<evidence type="ECO:0000313" key="5">
    <source>
        <dbReference type="Proteomes" id="UP000663802"/>
    </source>
</evidence>
<keyword evidence="5" id="KW-1185">Reference proteome</keyword>